<evidence type="ECO:0000256" key="1">
    <source>
        <dbReference type="ARBA" id="ARBA00022801"/>
    </source>
</evidence>
<accession>A0A7Y0FU61</accession>
<dbReference type="Pfam" id="PF04203">
    <property type="entry name" value="Sortase"/>
    <property type="match status" value="1"/>
</dbReference>
<dbReference type="InterPro" id="IPR023365">
    <property type="entry name" value="Sortase_dom-sf"/>
</dbReference>
<dbReference type="Gene3D" id="2.40.260.10">
    <property type="entry name" value="Sortase"/>
    <property type="match status" value="1"/>
</dbReference>
<dbReference type="GO" id="GO:0016787">
    <property type="term" value="F:hydrolase activity"/>
    <property type="evidence" value="ECO:0007669"/>
    <property type="project" value="UniProtKB-KW"/>
</dbReference>
<comment type="caution">
    <text evidence="2">The sequence shown here is derived from an EMBL/GenBank/DDBJ whole genome shotgun (WGS) entry which is preliminary data.</text>
</comment>
<dbReference type="Proteomes" id="UP000541470">
    <property type="component" value="Unassembled WGS sequence"/>
</dbReference>
<organism evidence="2 3">
    <name type="scientific">Rhizobium terricola</name>
    <dbReference type="NCBI Taxonomy" id="2728849"/>
    <lineage>
        <taxon>Bacteria</taxon>
        <taxon>Pseudomonadati</taxon>
        <taxon>Pseudomonadota</taxon>
        <taxon>Alphaproteobacteria</taxon>
        <taxon>Hyphomicrobiales</taxon>
        <taxon>Rhizobiaceae</taxon>
        <taxon>Rhizobium/Agrobacterium group</taxon>
        <taxon>Rhizobium</taxon>
    </lineage>
</organism>
<keyword evidence="3" id="KW-1185">Reference proteome</keyword>
<protein>
    <submittedName>
        <fullName evidence="2">Class GN sortase</fullName>
        <ecNumber evidence="2">3.4.22.-</ecNumber>
    </submittedName>
</protein>
<keyword evidence="1 2" id="KW-0378">Hydrolase</keyword>
<dbReference type="NCBIfam" id="TIGR03784">
    <property type="entry name" value="marine_sortase"/>
    <property type="match status" value="1"/>
</dbReference>
<dbReference type="InterPro" id="IPR022445">
    <property type="entry name" value="Sortase_proteobact_type"/>
</dbReference>
<gene>
    <name evidence="2" type="ORF">HHL25_02650</name>
</gene>
<evidence type="ECO:0000313" key="2">
    <source>
        <dbReference type="EMBL" id="NML73018.1"/>
    </source>
</evidence>
<evidence type="ECO:0000313" key="3">
    <source>
        <dbReference type="Proteomes" id="UP000541470"/>
    </source>
</evidence>
<dbReference type="RefSeq" id="WP_169589532.1">
    <property type="nucleotide sequence ID" value="NZ_JABBGK010000001.1"/>
</dbReference>
<reference evidence="2 3" key="1">
    <citation type="submission" date="2020-04" db="EMBL/GenBank/DDBJ databases">
        <title>Rhizobium sp. S-51 isolated from soil.</title>
        <authorList>
            <person name="Dahal R.H."/>
        </authorList>
    </citation>
    <scope>NUCLEOTIDE SEQUENCE [LARGE SCALE GENOMIC DNA]</scope>
    <source>
        <strain evidence="2 3">S-51</strain>
    </source>
</reference>
<dbReference type="AlphaFoldDB" id="A0A7Y0FU61"/>
<dbReference type="EMBL" id="JABBGK010000001">
    <property type="protein sequence ID" value="NML73018.1"/>
    <property type="molecule type" value="Genomic_DNA"/>
</dbReference>
<name>A0A7Y0FU61_9HYPH</name>
<dbReference type="CDD" id="cd05828">
    <property type="entry name" value="Sortase_D_1"/>
    <property type="match status" value="1"/>
</dbReference>
<dbReference type="SUPFAM" id="SSF63817">
    <property type="entry name" value="Sortase"/>
    <property type="match status" value="1"/>
</dbReference>
<dbReference type="InterPro" id="IPR041999">
    <property type="entry name" value="Sortase_D_1"/>
</dbReference>
<proteinExistence type="predicted"/>
<dbReference type="InterPro" id="IPR005754">
    <property type="entry name" value="Sortase"/>
</dbReference>
<sequence>MEKAIAAGIAAIAAGGFFLIADGLYIKAKAELSQVLLERSFAAELAGAENVRPWPWADFVTEAEISAPRLKRSAVVLSGASGETLAFGPALLSGTPRPGEEGTAVIAAHRDTHFAWLKDVKAGDRIEVLRRDGKRLTFIAGNARIARWDESGIDPHAFGHNLALSTCWPFDAKERGPLRYIVEASLVPDSEVAAGTLGSTRIN</sequence>
<dbReference type="EC" id="3.4.22.-" evidence="2"/>